<feature type="compositionally biased region" description="Basic residues" evidence="1">
    <location>
        <begin position="78"/>
        <end position="89"/>
    </location>
</feature>
<feature type="region of interest" description="Disordered" evidence="1">
    <location>
        <begin position="1"/>
        <end position="23"/>
    </location>
</feature>
<evidence type="ECO:0000313" key="2">
    <source>
        <dbReference type="EMBL" id="CAA9457413.1"/>
    </source>
</evidence>
<proteinExistence type="predicted"/>
<protein>
    <submittedName>
        <fullName evidence="2">Substrate-specific component QueT (COG4708) of predicted queuosine-regulated ECF transporter</fullName>
    </submittedName>
</protein>
<evidence type="ECO:0000256" key="1">
    <source>
        <dbReference type="SAM" id="MobiDB-lite"/>
    </source>
</evidence>
<sequence length="157" mass="18479">DARTEPGPQGRDRRGRRGPLRRLEPRCRARRLRACAVQARRGPQAACYQVPRGHPSLRDRDRDHQPLQSLRRCARTRLHAARRRHRRRALLSGSKRDRRCARDLPRLATLRPLDRSRRRDCPHRRRRIALPGRLRLGRRLRDNPAPARKRPTGAPDL</sequence>
<feature type="region of interest" description="Disordered" evidence="1">
    <location>
        <begin position="78"/>
        <end position="98"/>
    </location>
</feature>
<name>A0A6J4QWI6_9ACTN</name>
<dbReference type="AlphaFoldDB" id="A0A6J4QWI6"/>
<feature type="non-terminal residue" evidence="2">
    <location>
        <position position="1"/>
    </location>
</feature>
<dbReference type="EMBL" id="CADCVF010000039">
    <property type="protein sequence ID" value="CAA9457413.1"/>
    <property type="molecule type" value="Genomic_DNA"/>
</dbReference>
<gene>
    <name evidence="2" type="ORF">AVDCRST_MAG58-1709</name>
</gene>
<reference evidence="2" key="1">
    <citation type="submission" date="2020-02" db="EMBL/GenBank/DDBJ databases">
        <authorList>
            <person name="Meier V. D."/>
        </authorList>
    </citation>
    <scope>NUCLEOTIDE SEQUENCE</scope>
    <source>
        <strain evidence="2">AVDCRST_MAG58</strain>
    </source>
</reference>
<feature type="region of interest" description="Disordered" evidence="1">
    <location>
        <begin position="134"/>
        <end position="157"/>
    </location>
</feature>
<organism evidence="2">
    <name type="scientific">uncultured Rubrobacteraceae bacterium</name>
    <dbReference type="NCBI Taxonomy" id="349277"/>
    <lineage>
        <taxon>Bacteria</taxon>
        <taxon>Bacillati</taxon>
        <taxon>Actinomycetota</taxon>
        <taxon>Rubrobacteria</taxon>
        <taxon>Rubrobacterales</taxon>
        <taxon>Rubrobacteraceae</taxon>
        <taxon>environmental samples</taxon>
    </lineage>
</organism>
<accession>A0A6J4QWI6</accession>
<feature type="non-terminal residue" evidence="2">
    <location>
        <position position="157"/>
    </location>
</feature>